<dbReference type="AlphaFoldDB" id="A0A9N6WZ26"/>
<proteinExistence type="inferred from homology"/>
<organism evidence="9">
    <name type="scientific">Lynceus sp. MCZ IZ 141354</name>
    <dbReference type="NCBI Taxonomy" id="1930659"/>
    <lineage>
        <taxon>Eukaryota</taxon>
        <taxon>Metazoa</taxon>
        <taxon>Ecdysozoa</taxon>
        <taxon>Arthropoda</taxon>
        <taxon>Crustacea</taxon>
        <taxon>Branchiopoda</taxon>
        <taxon>Diplostraca</taxon>
        <taxon>Laevicaudata</taxon>
        <taxon>Lynceidae</taxon>
        <taxon>Lynceus</taxon>
    </lineage>
</organism>
<dbReference type="InterPro" id="IPR036643">
    <property type="entry name" value="RNApol_insert_sf"/>
</dbReference>
<dbReference type="SUPFAM" id="SSF56553">
    <property type="entry name" value="Insert subdomain of RNA polymerase alpha subunit"/>
    <property type="match status" value="1"/>
</dbReference>
<dbReference type="HAMAP" id="MF_00320">
    <property type="entry name" value="RNApol_arch_Rpo3"/>
    <property type="match status" value="1"/>
</dbReference>
<dbReference type="SUPFAM" id="SSF55257">
    <property type="entry name" value="RBP11-like subunits of RNA polymerase"/>
    <property type="match status" value="1"/>
</dbReference>
<comment type="similarity">
    <text evidence="5">Belongs to the archaeal Rpo3/eukaryotic RPB3 RNA polymerase subunit family.</text>
</comment>
<dbReference type="InterPro" id="IPR011262">
    <property type="entry name" value="DNA-dir_RNA_pol_insert"/>
</dbReference>
<dbReference type="InterPro" id="IPR050518">
    <property type="entry name" value="Rpo3/RPB3_RNA_Pol_subunit"/>
</dbReference>
<dbReference type="CDD" id="cd07031">
    <property type="entry name" value="RNAP_II_RPB3"/>
    <property type="match status" value="1"/>
</dbReference>
<gene>
    <name evidence="9" type="primary">EOG090X0989</name>
</gene>
<protein>
    <recommendedName>
        <fullName evidence="6">DNA-directed RNA polymerase II subunit RPB3</fullName>
    </recommendedName>
</protein>
<comment type="subcellular location">
    <subcellularLocation>
        <location evidence="1">Nucleus</location>
    </subcellularLocation>
</comment>
<name>A0A9N6WZ26_9CRUS</name>
<evidence type="ECO:0000313" key="9">
    <source>
        <dbReference type="EMBL" id="CAG4645644.1"/>
    </source>
</evidence>
<dbReference type="InterPro" id="IPR036603">
    <property type="entry name" value="RBP11-like"/>
</dbReference>
<keyword evidence="4" id="KW-0539">Nucleus</keyword>
<dbReference type="FunFam" id="2.170.120.12:FF:000002">
    <property type="entry name" value="DNA-directed RNA polymerase II subunit RPB3"/>
    <property type="match status" value="1"/>
</dbReference>
<dbReference type="GO" id="GO:0003899">
    <property type="term" value="F:DNA-directed RNA polymerase activity"/>
    <property type="evidence" value="ECO:0007669"/>
    <property type="project" value="InterPro"/>
</dbReference>
<evidence type="ECO:0000259" key="8">
    <source>
        <dbReference type="SMART" id="SM00662"/>
    </source>
</evidence>
<feature type="region of interest" description="Disordered" evidence="7">
    <location>
        <begin position="118"/>
        <end position="142"/>
    </location>
</feature>
<dbReference type="InterPro" id="IPR022842">
    <property type="entry name" value="RNAP_Rpo3/Rpb3/RPAC1"/>
</dbReference>
<dbReference type="PANTHER" id="PTHR11800">
    <property type="entry name" value="DNA-DIRECTED RNA POLYMERASE"/>
    <property type="match status" value="1"/>
</dbReference>
<dbReference type="EMBL" id="OC988989">
    <property type="protein sequence ID" value="CAG4645644.1"/>
    <property type="molecule type" value="Genomic_DNA"/>
</dbReference>
<evidence type="ECO:0000256" key="3">
    <source>
        <dbReference type="ARBA" id="ARBA00023163"/>
    </source>
</evidence>
<reference evidence="9" key="1">
    <citation type="submission" date="2021-04" db="EMBL/GenBank/DDBJ databases">
        <authorList>
            <person name="Cornetti L."/>
        </authorList>
    </citation>
    <scope>NUCLEOTIDE SEQUENCE</scope>
</reference>
<accession>A0A9N6WZ26</accession>
<dbReference type="SMART" id="SM00662">
    <property type="entry name" value="RPOLD"/>
    <property type="match status" value="1"/>
</dbReference>
<evidence type="ECO:0000256" key="1">
    <source>
        <dbReference type="ARBA" id="ARBA00004123"/>
    </source>
</evidence>
<dbReference type="Gene3D" id="2.170.120.12">
    <property type="entry name" value="DNA-directed RNA polymerase, insert domain"/>
    <property type="match status" value="1"/>
</dbReference>
<evidence type="ECO:0000256" key="2">
    <source>
        <dbReference type="ARBA" id="ARBA00022478"/>
    </source>
</evidence>
<dbReference type="Pfam" id="PF01000">
    <property type="entry name" value="RNA_pol_A_bac"/>
    <property type="match status" value="1"/>
</dbReference>
<dbReference type="NCBIfam" id="NF001988">
    <property type="entry name" value="PRK00783.1"/>
    <property type="match status" value="1"/>
</dbReference>
<dbReference type="GO" id="GO:0046983">
    <property type="term" value="F:protein dimerization activity"/>
    <property type="evidence" value="ECO:0007669"/>
    <property type="project" value="InterPro"/>
</dbReference>
<sequence>MPYANQPNLHLSELTEENVKFQIEDTDLSVANALRRVFIAETPTMAIDWIQFEANSTVLFDEFLAHRLGLIPLTSDDVIDKMQYSRDCSCTDFCPECSVEFTLEVKCQEEGTRHITTADLKSSDPRVVPSTSRHKDDPETSEYGETDDILIVKLRKGQELKLRAYAKKGFGKEHAKWNPTCGVAFEYDPDNSLRHTLYPIPEEWPKSEYSEIEAEAEVNQAPYNPDGKATKFFYNVEACGSLRPENIVLFGIGALKRKLADLQTQLSQELNSDALAIN</sequence>
<dbReference type="InterPro" id="IPR011263">
    <property type="entry name" value="DNA-dir_RNA_pol_RpoA/D/Rpb3"/>
</dbReference>
<dbReference type="Pfam" id="PF01193">
    <property type="entry name" value="RNA_pol_L"/>
    <property type="match status" value="1"/>
</dbReference>
<evidence type="ECO:0000256" key="6">
    <source>
        <dbReference type="ARBA" id="ARBA00072506"/>
    </source>
</evidence>
<dbReference type="PANTHER" id="PTHR11800:SF2">
    <property type="entry name" value="DNA-DIRECTED RNA POLYMERASE II SUBUNIT RPB3"/>
    <property type="match status" value="1"/>
</dbReference>
<evidence type="ECO:0000256" key="4">
    <source>
        <dbReference type="ARBA" id="ARBA00023242"/>
    </source>
</evidence>
<evidence type="ECO:0000256" key="7">
    <source>
        <dbReference type="SAM" id="MobiDB-lite"/>
    </source>
</evidence>
<keyword evidence="3" id="KW-0804">Transcription</keyword>
<dbReference type="GO" id="GO:0006366">
    <property type="term" value="P:transcription by RNA polymerase II"/>
    <property type="evidence" value="ECO:0007669"/>
    <property type="project" value="TreeGrafter"/>
</dbReference>
<keyword evidence="2" id="KW-0240">DNA-directed RNA polymerase</keyword>
<dbReference type="Gene3D" id="3.30.1360.10">
    <property type="entry name" value="RNA polymerase, RBP11-like subunit"/>
    <property type="match status" value="1"/>
</dbReference>
<evidence type="ECO:0000256" key="5">
    <source>
        <dbReference type="ARBA" id="ARBA00025804"/>
    </source>
</evidence>
<feature type="domain" description="DNA-directed RNA polymerase RpoA/D/Rpb3-type" evidence="8">
    <location>
        <begin position="18"/>
        <end position="265"/>
    </location>
</feature>
<dbReference type="GO" id="GO:0005665">
    <property type="term" value="C:RNA polymerase II, core complex"/>
    <property type="evidence" value="ECO:0007669"/>
    <property type="project" value="TreeGrafter"/>
</dbReference>